<name>A0A9X2GU82_9ACTN</name>
<feature type="region of interest" description="Disordered" evidence="1">
    <location>
        <begin position="1"/>
        <end position="26"/>
    </location>
</feature>
<feature type="transmembrane region" description="Helical" evidence="2">
    <location>
        <begin position="91"/>
        <end position="110"/>
    </location>
</feature>
<keyword evidence="2" id="KW-1133">Transmembrane helix</keyword>
<dbReference type="EMBL" id="JAMZEB010000002">
    <property type="protein sequence ID" value="MCP2361831.1"/>
    <property type="molecule type" value="Genomic_DNA"/>
</dbReference>
<accession>A0A9X2GU82</accession>
<evidence type="ECO:0008006" key="5">
    <source>
        <dbReference type="Google" id="ProtNLM"/>
    </source>
</evidence>
<feature type="region of interest" description="Disordered" evidence="1">
    <location>
        <begin position="585"/>
        <end position="604"/>
    </location>
</feature>
<feature type="compositionally biased region" description="Low complexity" evidence="1">
    <location>
        <begin position="62"/>
        <end position="79"/>
    </location>
</feature>
<keyword evidence="2" id="KW-0812">Transmembrane</keyword>
<evidence type="ECO:0000313" key="3">
    <source>
        <dbReference type="EMBL" id="MCP2361831.1"/>
    </source>
</evidence>
<gene>
    <name evidence="3" type="ORF">HD597_008851</name>
</gene>
<feature type="region of interest" description="Disordered" evidence="1">
    <location>
        <begin position="272"/>
        <end position="304"/>
    </location>
</feature>
<feature type="transmembrane region" description="Helical" evidence="2">
    <location>
        <begin position="178"/>
        <end position="196"/>
    </location>
</feature>
<feature type="compositionally biased region" description="Basic and acidic residues" evidence="1">
    <location>
        <begin position="1"/>
        <end position="12"/>
    </location>
</feature>
<protein>
    <recommendedName>
        <fullName evidence="5">Phospholipid carrier-dependent glycosyltransferase</fullName>
    </recommendedName>
</protein>
<feature type="transmembrane region" description="Helical" evidence="2">
    <location>
        <begin position="202"/>
        <end position="220"/>
    </location>
</feature>
<evidence type="ECO:0000256" key="2">
    <source>
        <dbReference type="SAM" id="Phobius"/>
    </source>
</evidence>
<feature type="region of interest" description="Disordered" evidence="1">
    <location>
        <begin position="53"/>
        <end position="79"/>
    </location>
</feature>
<keyword evidence="4" id="KW-1185">Reference proteome</keyword>
<organism evidence="3 4">
    <name type="scientific">Nonomuraea thailandensis</name>
    <dbReference type="NCBI Taxonomy" id="1188745"/>
    <lineage>
        <taxon>Bacteria</taxon>
        <taxon>Bacillati</taxon>
        <taxon>Actinomycetota</taxon>
        <taxon>Actinomycetes</taxon>
        <taxon>Streptosporangiales</taxon>
        <taxon>Streptosporangiaceae</taxon>
        <taxon>Nonomuraea</taxon>
    </lineage>
</organism>
<feature type="transmembrane region" description="Helical" evidence="2">
    <location>
        <begin position="505"/>
        <end position="523"/>
    </location>
</feature>
<dbReference type="Proteomes" id="UP001139648">
    <property type="component" value="Unassembled WGS sequence"/>
</dbReference>
<feature type="transmembrane region" description="Helical" evidence="2">
    <location>
        <begin position="535"/>
        <end position="555"/>
    </location>
</feature>
<comment type="caution">
    <text evidence="3">The sequence shown here is derived from an EMBL/GenBank/DDBJ whole genome shotgun (WGS) entry which is preliminary data.</text>
</comment>
<dbReference type="RefSeq" id="WP_253751749.1">
    <property type="nucleotide sequence ID" value="NZ_BAABKA010000064.1"/>
</dbReference>
<dbReference type="AlphaFoldDB" id="A0A9X2GU82"/>
<feature type="transmembrane region" description="Helical" evidence="2">
    <location>
        <begin position="149"/>
        <end position="171"/>
    </location>
</feature>
<evidence type="ECO:0000256" key="1">
    <source>
        <dbReference type="SAM" id="MobiDB-lite"/>
    </source>
</evidence>
<evidence type="ECO:0000313" key="4">
    <source>
        <dbReference type="Proteomes" id="UP001139648"/>
    </source>
</evidence>
<reference evidence="3" key="1">
    <citation type="submission" date="2022-06" db="EMBL/GenBank/DDBJ databases">
        <title>Sequencing the genomes of 1000 actinobacteria strains.</title>
        <authorList>
            <person name="Klenk H.-P."/>
        </authorList>
    </citation>
    <scope>NUCLEOTIDE SEQUENCE</scope>
    <source>
        <strain evidence="3">DSM 46694</strain>
    </source>
</reference>
<keyword evidence="2" id="KW-0472">Membrane</keyword>
<feature type="transmembrane region" description="Helical" evidence="2">
    <location>
        <begin position="312"/>
        <end position="333"/>
    </location>
</feature>
<feature type="compositionally biased region" description="Basic residues" evidence="1">
    <location>
        <begin position="293"/>
        <end position="304"/>
    </location>
</feature>
<proteinExistence type="predicted"/>
<sequence>MRPEARDGEPTRTGRGRRRLPRDPHRLPARLLSRVERLADLAHVLKTIRARVLKPATRHTPDSTTPGSTTPGSTAPHSTALRRQWVRRHRWFLAVLAVGTVLRTLAMLGYRPALWFPDSYTYIVTVFKPRPDLVRPAGYSMFLKLLEPLHAFGAVTAAQHLLGLATAILIYRAARRAPRWAATLATVPVLLDAYQIELEHLLVSDTLFTFLVVAAVALCATRRTATIAAIGLLLAAATLTRTVGQPLIVLLAAWFALRHRLSPADEPIGPAGGSFRPTVGRRTPVGREEPVGRRRSGGRGRPGGRRVPVVRFGPAAVLLAAALVPIVAYGAWFYVTYQRVGLVGANGVFLYARTMSFADCARMDPPPDLKVLCDPRPPERRPPSQEYIWAKDAPLVLRPGITFSKENDDLAARFAMLAITTQPLDYAASVLEELGRSFTWGRPIYPDAEIYGYYQFPAAPPGPPGRYPAQVGAEYAKLYEQGAIGTEIVEPFAGWMRAYQSMVRLPGPVLLGILLVPPVAALARRRHASRLAAGPAWLVPWSVAVVLLITPAAAAEFDYRYVLPAVPLACLAAAQSLGPGLLRQSGGDPRAKEFGDDIPPNVQL</sequence>
<feature type="transmembrane region" description="Helical" evidence="2">
    <location>
        <begin position="232"/>
        <end position="257"/>
    </location>
</feature>